<feature type="compositionally biased region" description="Acidic residues" evidence="1">
    <location>
        <begin position="83"/>
        <end position="99"/>
    </location>
</feature>
<accession>A0A0B9A4V2</accession>
<protein>
    <submittedName>
        <fullName evidence="2">Uncharacterized protein</fullName>
    </submittedName>
</protein>
<evidence type="ECO:0000256" key="1">
    <source>
        <dbReference type="SAM" id="MobiDB-lite"/>
    </source>
</evidence>
<evidence type="ECO:0000313" key="3">
    <source>
        <dbReference type="Proteomes" id="UP000031488"/>
    </source>
</evidence>
<reference evidence="2 3" key="1">
    <citation type="submission" date="2014-11" db="EMBL/GenBank/DDBJ databases">
        <title>Draft Genome Sequence of Brevibacterium linens AE038-8.</title>
        <authorList>
            <person name="Maizel D."/>
            <person name="Utturkar S.M."/>
            <person name="Brown S.D."/>
            <person name="Ferrero M."/>
            <person name="Rosen B.P."/>
        </authorList>
    </citation>
    <scope>NUCLEOTIDE SEQUENCE [LARGE SCALE GENOMIC DNA]</scope>
    <source>
        <strain evidence="2 3">AE038-8</strain>
    </source>
</reference>
<gene>
    <name evidence="2" type="ORF">AE0388_0608</name>
</gene>
<dbReference type="OrthoDB" id="4935951at2"/>
<dbReference type="Proteomes" id="UP000031488">
    <property type="component" value="Unassembled WGS sequence"/>
</dbReference>
<sequence length="99" mass="10941">MDRAIQLRGAKLAEMIDYWQLSLEGVWLHSVSLGSELSELEIDAYLHGAFGLSGYQHDIIAHAVNELIDMLPDPPRASFSTETDLDEVEPLAPDDDFGA</sequence>
<name>A0A0B9A4V2_BRELN</name>
<comment type="caution">
    <text evidence="2">The sequence shown here is derived from an EMBL/GenBank/DDBJ whole genome shotgun (WGS) entry which is preliminary data.</text>
</comment>
<organism evidence="2 3">
    <name type="scientific">Brevibacterium linens</name>
    <dbReference type="NCBI Taxonomy" id="1703"/>
    <lineage>
        <taxon>Bacteria</taxon>
        <taxon>Bacillati</taxon>
        <taxon>Actinomycetota</taxon>
        <taxon>Actinomycetes</taxon>
        <taxon>Micrococcales</taxon>
        <taxon>Brevibacteriaceae</taxon>
        <taxon>Brevibacterium</taxon>
    </lineage>
</organism>
<evidence type="ECO:0000313" key="2">
    <source>
        <dbReference type="EMBL" id="KHS53853.1"/>
    </source>
</evidence>
<dbReference type="AlphaFoldDB" id="A0A0B9A4V2"/>
<proteinExistence type="predicted"/>
<dbReference type="EMBL" id="JTJZ01000013">
    <property type="protein sequence ID" value="KHS53853.1"/>
    <property type="molecule type" value="Genomic_DNA"/>
</dbReference>
<keyword evidence="3" id="KW-1185">Reference proteome</keyword>
<dbReference type="PATRIC" id="fig|1703.6.peg.491"/>
<feature type="region of interest" description="Disordered" evidence="1">
    <location>
        <begin position="75"/>
        <end position="99"/>
    </location>
</feature>